<dbReference type="OrthoDB" id="338903at2"/>
<dbReference type="SUPFAM" id="SSF117070">
    <property type="entry name" value="LEA14-like"/>
    <property type="match status" value="1"/>
</dbReference>
<dbReference type="EMBL" id="RQEP01000005">
    <property type="protein sequence ID" value="TGK08005.1"/>
    <property type="molecule type" value="Genomic_DNA"/>
</dbReference>
<evidence type="ECO:0008006" key="3">
    <source>
        <dbReference type="Google" id="ProtNLM"/>
    </source>
</evidence>
<keyword evidence="2" id="KW-1185">Reference proteome</keyword>
<evidence type="ECO:0000313" key="2">
    <source>
        <dbReference type="Proteomes" id="UP000297453"/>
    </source>
</evidence>
<reference evidence="1" key="1">
    <citation type="journal article" date="2019" name="PLoS Negl. Trop. Dis.">
        <title>Revisiting the worldwide diversity of Leptospira species in the environment.</title>
        <authorList>
            <person name="Vincent A.T."/>
            <person name="Schiettekatte O."/>
            <person name="Bourhy P."/>
            <person name="Veyrier F.J."/>
            <person name="Picardeau M."/>
        </authorList>
    </citation>
    <scope>NUCLEOTIDE SEQUENCE [LARGE SCALE GENOMIC DNA]</scope>
    <source>
        <strain evidence="1">SSS9</strain>
    </source>
</reference>
<protein>
    <recommendedName>
        <fullName evidence="3">Late embryogenesis abundant protein LEA-2 subgroup domain-containing protein</fullName>
    </recommendedName>
</protein>
<gene>
    <name evidence="1" type="ORF">EHO59_02250</name>
</gene>
<dbReference type="Gene3D" id="2.60.40.1820">
    <property type="match status" value="1"/>
</dbReference>
<comment type="caution">
    <text evidence="1">The sequence shown here is derived from an EMBL/GenBank/DDBJ whole genome shotgun (WGS) entry which is preliminary data.</text>
</comment>
<organism evidence="1 2">
    <name type="scientific">Leptospira semungkisensis</name>
    <dbReference type="NCBI Taxonomy" id="2484985"/>
    <lineage>
        <taxon>Bacteria</taxon>
        <taxon>Pseudomonadati</taxon>
        <taxon>Spirochaetota</taxon>
        <taxon>Spirochaetia</taxon>
        <taxon>Leptospirales</taxon>
        <taxon>Leptospiraceae</taxon>
        <taxon>Leptospira</taxon>
    </lineage>
</organism>
<evidence type="ECO:0000313" key="1">
    <source>
        <dbReference type="EMBL" id="TGK08005.1"/>
    </source>
</evidence>
<accession>A0A4R9G9P0</accession>
<name>A0A4R9G9P0_9LEPT</name>
<dbReference type="AlphaFoldDB" id="A0A4R9G9P0"/>
<dbReference type="Proteomes" id="UP000297453">
    <property type="component" value="Unassembled WGS sequence"/>
</dbReference>
<sequence length="180" mass="19853">MAGLSACLLAIPLLLSSCFGIRENIKNLQTCKYKILETKIERIDILPFPPVPKMVISSKVEIENPNDSDVKIYAFDLGLFADLGNGKSAELAKVISSEEVLVSALSKNIITPRIETSFENRQNQDKLLLAILVVRALLAGKDPNLRIKGIVKYKTFLGEVDLPVDEKVPLLLPKSPEINI</sequence>
<proteinExistence type="predicted"/>